<evidence type="ECO:0000313" key="3">
    <source>
        <dbReference type="Proteomes" id="UP000298358"/>
    </source>
</evidence>
<dbReference type="OrthoDB" id="5077119at2"/>
<proteinExistence type="predicted"/>
<keyword evidence="1" id="KW-0472">Membrane</keyword>
<accession>A0A4Y9FWD5</accession>
<protein>
    <submittedName>
        <fullName evidence="2">Uncharacterized protein</fullName>
    </submittedName>
</protein>
<evidence type="ECO:0000313" key="2">
    <source>
        <dbReference type="EMBL" id="TFU33640.1"/>
    </source>
</evidence>
<sequence>MLPESILHSDEVAVLAAFVAINTLLYLTLAAVKILPRPRLSWRGRSRRRETRGIYPDGPT</sequence>
<reference evidence="2 3" key="1">
    <citation type="submission" date="2019-03" db="EMBL/GenBank/DDBJ databases">
        <title>Diversity of the mouse oral microbiome.</title>
        <authorList>
            <person name="Joseph S."/>
            <person name="Aduse-Opoku J."/>
            <person name="Curtis M."/>
            <person name="Wade W."/>
            <person name="Hashim A."/>
        </authorList>
    </citation>
    <scope>NUCLEOTIDE SEQUENCE [LARGE SCALE GENOMIC DNA]</scope>
    <source>
        <strain evidence="2 3">P1012</strain>
    </source>
</reference>
<gene>
    <name evidence="2" type="ORF">E4U02_05015</name>
</gene>
<dbReference type="AlphaFoldDB" id="A0A4Y9FWD5"/>
<feature type="transmembrane region" description="Helical" evidence="1">
    <location>
        <begin position="12"/>
        <end position="35"/>
    </location>
</feature>
<name>A0A4Y9FWD5_9MICO</name>
<keyword evidence="1" id="KW-1133">Transmembrane helix</keyword>
<keyword evidence="3" id="KW-1185">Reference proteome</keyword>
<organism evidence="2 3">
    <name type="scientific">Microbacterium paludicola</name>
    <dbReference type="NCBI Taxonomy" id="300019"/>
    <lineage>
        <taxon>Bacteria</taxon>
        <taxon>Bacillati</taxon>
        <taxon>Actinomycetota</taxon>
        <taxon>Actinomycetes</taxon>
        <taxon>Micrococcales</taxon>
        <taxon>Microbacteriaceae</taxon>
        <taxon>Microbacterium</taxon>
    </lineage>
</organism>
<comment type="caution">
    <text evidence="2">The sequence shown here is derived from an EMBL/GenBank/DDBJ whole genome shotgun (WGS) entry which is preliminary data.</text>
</comment>
<keyword evidence="1" id="KW-0812">Transmembrane</keyword>
<evidence type="ECO:0000256" key="1">
    <source>
        <dbReference type="SAM" id="Phobius"/>
    </source>
</evidence>
<dbReference type="EMBL" id="SPQB01000007">
    <property type="protein sequence ID" value="TFU33640.1"/>
    <property type="molecule type" value="Genomic_DNA"/>
</dbReference>
<dbReference type="Proteomes" id="UP000298358">
    <property type="component" value="Unassembled WGS sequence"/>
</dbReference>